<comment type="similarity">
    <text evidence="1">Belongs to the 2-oxoacid dehydrogenase family.</text>
</comment>
<dbReference type="PANTHER" id="PTHR43416">
    <property type="entry name" value="DIHYDROLIPOYLLYSINE-RESIDUE SUCCINYLTRANSFERASE COMPONENT OF 2-OXOGLUTARATE DEHYDROGENASE COMPLEX, MITOCHONDRIAL-RELATED"/>
    <property type="match status" value="1"/>
</dbReference>
<name>A0A2J8AIU4_9CHLO</name>
<dbReference type="Pfam" id="PF00364">
    <property type="entry name" value="Biotin_lipoyl"/>
    <property type="match status" value="1"/>
</dbReference>
<dbReference type="SUPFAM" id="SSF51230">
    <property type="entry name" value="Single hybrid motif"/>
    <property type="match status" value="1"/>
</dbReference>
<feature type="region of interest" description="Disordered" evidence="3">
    <location>
        <begin position="168"/>
        <end position="239"/>
    </location>
</feature>
<dbReference type="GO" id="GO:0004149">
    <property type="term" value="F:dihydrolipoyllysine-residue succinyltransferase activity"/>
    <property type="evidence" value="ECO:0007669"/>
    <property type="project" value="TreeGrafter"/>
</dbReference>
<evidence type="ECO:0000256" key="1">
    <source>
        <dbReference type="ARBA" id="ARBA00007317"/>
    </source>
</evidence>
<keyword evidence="5" id="KW-0808">Transferase</keyword>
<evidence type="ECO:0000256" key="3">
    <source>
        <dbReference type="SAM" id="MobiDB-lite"/>
    </source>
</evidence>
<dbReference type="Gene3D" id="2.40.50.100">
    <property type="match status" value="1"/>
</dbReference>
<evidence type="ECO:0000259" key="4">
    <source>
        <dbReference type="Pfam" id="PF00364"/>
    </source>
</evidence>
<keyword evidence="2" id="KW-0450">Lipoyl</keyword>
<dbReference type="GO" id="GO:0005739">
    <property type="term" value="C:mitochondrion"/>
    <property type="evidence" value="ECO:0007669"/>
    <property type="project" value="TreeGrafter"/>
</dbReference>
<reference evidence="5 6" key="1">
    <citation type="journal article" date="2017" name="Mol. Biol. Evol.">
        <title>The 4-celled Tetrabaena socialis nuclear genome reveals the essential components for genetic control of cell number at the origin of multicellularity in the volvocine lineage.</title>
        <authorList>
            <person name="Featherston J."/>
            <person name="Arakaki Y."/>
            <person name="Hanschen E.R."/>
            <person name="Ferris P.J."/>
            <person name="Michod R.E."/>
            <person name="Olson B.J.S.C."/>
            <person name="Nozaki H."/>
            <person name="Durand P.M."/>
        </authorList>
    </citation>
    <scope>NUCLEOTIDE SEQUENCE [LARGE SCALE GENOMIC DNA]</scope>
    <source>
        <strain evidence="5 6">NIES-571</strain>
    </source>
</reference>
<dbReference type="EMBL" id="PGGS01000009">
    <property type="protein sequence ID" value="PNH12437.1"/>
    <property type="molecule type" value="Genomic_DNA"/>
</dbReference>
<dbReference type="CDD" id="cd06849">
    <property type="entry name" value="lipoyl_domain"/>
    <property type="match status" value="1"/>
</dbReference>
<gene>
    <name evidence="5" type="ORF">TSOC_000696</name>
</gene>
<dbReference type="OrthoDB" id="5391403at2759"/>
<organism evidence="5 6">
    <name type="scientific">Tetrabaena socialis</name>
    <dbReference type="NCBI Taxonomy" id="47790"/>
    <lineage>
        <taxon>Eukaryota</taxon>
        <taxon>Viridiplantae</taxon>
        <taxon>Chlorophyta</taxon>
        <taxon>core chlorophytes</taxon>
        <taxon>Chlorophyceae</taxon>
        <taxon>CS clade</taxon>
        <taxon>Chlamydomonadales</taxon>
        <taxon>Tetrabaenaceae</taxon>
        <taxon>Tetrabaena</taxon>
    </lineage>
</organism>
<feature type="compositionally biased region" description="Pro residues" evidence="3">
    <location>
        <begin position="174"/>
        <end position="189"/>
    </location>
</feature>
<proteinExistence type="inferred from homology"/>
<dbReference type="InterPro" id="IPR011053">
    <property type="entry name" value="Single_hybrid_motif"/>
</dbReference>
<sequence length="239" mass="23587">MILLLRVATTKSGTMKRLSVSAASAWASRSGSTAEKATAVTGPEAGQPVLEDEVIVQIDTDKVTIDVKSPAAGVLQQLLVKPSDTVVPGQLVAVVGAEAVAAAPSSAPAASAQAGAAAPAAPVASTSGRTPMISFPPRVTAAGVRLSGLPEAEYSAAVSALTAAAPPAQAPAAPSTPAPAAPAPAPPAASVPTAPMSAGLPTPSKNKLQYVTRPDGRGGPPRRPLSERELDMINQGGAY</sequence>
<evidence type="ECO:0000256" key="2">
    <source>
        <dbReference type="ARBA" id="ARBA00022823"/>
    </source>
</evidence>
<dbReference type="GO" id="GO:0006099">
    <property type="term" value="P:tricarboxylic acid cycle"/>
    <property type="evidence" value="ECO:0007669"/>
    <property type="project" value="TreeGrafter"/>
</dbReference>
<dbReference type="InterPro" id="IPR000089">
    <property type="entry name" value="Biotin_lipoyl"/>
</dbReference>
<evidence type="ECO:0000313" key="6">
    <source>
        <dbReference type="Proteomes" id="UP000236333"/>
    </source>
</evidence>
<dbReference type="PANTHER" id="PTHR43416:SF5">
    <property type="entry name" value="DIHYDROLIPOYLLYSINE-RESIDUE SUCCINYLTRANSFERASE COMPONENT OF 2-OXOGLUTARATE DEHYDROGENASE COMPLEX, MITOCHONDRIAL"/>
    <property type="match status" value="1"/>
</dbReference>
<keyword evidence="6" id="KW-1185">Reference proteome</keyword>
<dbReference type="AlphaFoldDB" id="A0A2J8AIU4"/>
<accession>A0A2J8AIU4</accession>
<dbReference type="InterPro" id="IPR050537">
    <property type="entry name" value="2-oxoacid_dehydrogenase"/>
</dbReference>
<comment type="caution">
    <text evidence="5">The sequence shown here is derived from an EMBL/GenBank/DDBJ whole genome shotgun (WGS) entry which is preliminary data.</text>
</comment>
<feature type="domain" description="Lipoyl-binding" evidence="4">
    <location>
        <begin position="44"/>
        <end position="94"/>
    </location>
</feature>
<protein>
    <submittedName>
        <fullName evidence="5">Dihydrolipoyllysine-residue succinyltransferase</fullName>
    </submittedName>
</protein>
<evidence type="ECO:0000313" key="5">
    <source>
        <dbReference type="EMBL" id="PNH12437.1"/>
    </source>
</evidence>
<dbReference type="Proteomes" id="UP000236333">
    <property type="component" value="Unassembled WGS sequence"/>
</dbReference>